<organism evidence="1 2">
    <name type="scientific">Candidatus Iainarchaeum sp</name>
    <dbReference type="NCBI Taxonomy" id="3101447"/>
    <lineage>
        <taxon>Archaea</taxon>
        <taxon>Candidatus Iainarchaeota</taxon>
        <taxon>Candidatus Iainarchaeia</taxon>
        <taxon>Candidatus Iainarchaeales</taxon>
        <taxon>Candidatus Iainarchaeaceae</taxon>
        <taxon>Candidatus Iainarchaeum</taxon>
    </lineage>
</organism>
<accession>A0A8T3YIC7</accession>
<protein>
    <submittedName>
        <fullName evidence="1">Uncharacterized protein</fullName>
    </submittedName>
</protein>
<dbReference type="EMBL" id="JACQPB010000005">
    <property type="protein sequence ID" value="MBI4210013.1"/>
    <property type="molecule type" value="Genomic_DNA"/>
</dbReference>
<evidence type="ECO:0000313" key="2">
    <source>
        <dbReference type="Proteomes" id="UP000732298"/>
    </source>
</evidence>
<proteinExistence type="predicted"/>
<dbReference type="Proteomes" id="UP000732298">
    <property type="component" value="Unassembled WGS sequence"/>
</dbReference>
<reference evidence="1" key="1">
    <citation type="submission" date="2020-07" db="EMBL/GenBank/DDBJ databases">
        <title>Huge and variable diversity of episymbiotic CPR bacteria and DPANN archaea in groundwater ecosystems.</title>
        <authorList>
            <person name="He C.Y."/>
            <person name="Keren R."/>
            <person name="Whittaker M."/>
            <person name="Farag I.F."/>
            <person name="Doudna J."/>
            <person name="Cate J.H.D."/>
            <person name="Banfield J.F."/>
        </authorList>
    </citation>
    <scope>NUCLEOTIDE SEQUENCE</scope>
    <source>
        <strain evidence="1">NC_groundwater_1296_Ag_S-0.2um_52_80</strain>
    </source>
</reference>
<name>A0A8T3YIC7_9ARCH</name>
<evidence type="ECO:0000313" key="1">
    <source>
        <dbReference type="EMBL" id="MBI4210013.1"/>
    </source>
</evidence>
<comment type="caution">
    <text evidence="1">The sequence shown here is derived from an EMBL/GenBank/DDBJ whole genome shotgun (WGS) entry which is preliminary data.</text>
</comment>
<dbReference type="AlphaFoldDB" id="A0A8T3YIC7"/>
<gene>
    <name evidence="1" type="ORF">HY544_00710</name>
</gene>
<sequence length="48" mass="5331">MILSGAEEEDLMAETKIKAVIEKMNFAKAEINRIRTGKGKIPVLKAED</sequence>